<keyword evidence="7" id="KW-1185">Reference proteome</keyword>
<dbReference type="Gene3D" id="1.10.357.10">
    <property type="entry name" value="Tetracycline Repressor, domain 2"/>
    <property type="match status" value="1"/>
</dbReference>
<dbReference type="GO" id="GO:0003700">
    <property type="term" value="F:DNA-binding transcription factor activity"/>
    <property type="evidence" value="ECO:0007669"/>
    <property type="project" value="TreeGrafter"/>
</dbReference>
<dbReference type="GO" id="GO:0000976">
    <property type="term" value="F:transcription cis-regulatory region binding"/>
    <property type="evidence" value="ECO:0007669"/>
    <property type="project" value="TreeGrafter"/>
</dbReference>
<dbReference type="InterPro" id="IPR001647">
    <property type="entry name" value="HTH_TetR"/>
</dbReference>
<protein>
    <submittedName>
        <fullName evidence="6">TetR/AcrR family transcriptional regulator</fullName>
    </submittedName>
</protein>
<evidence type="ECO:0000313" key="7">
    <source>
        <dbReference type="Proteomes" id="UP000294739"/>
    </source>
</evidence>
<dbReference type="PROSITE" id="PS50977">
    <property type="entry name" value="HTH_TETR_2"/>
    <property type="match status" value="1"/>
</dbReference>
<comment type="caution">
    <text evidence="6">The sequence shown here is derived from an EMBL/GenBank/DDBJ whole genome shotgun (WGS) entry which is preliminary data.</text>
</comment>
<name>A0A4R5DEY8_9ACTN</name>
<evidence type="ECO:0000256" key="2">
    <source>
        <dbReference type="ARBA" id="ARBA00023125"/>
    </source>
</evidence>
<evidence type="ECO:0000256" key="3">
    <source>
        <dbReference type="ARBA" id="ARBA00023163"/>
    </source>
</evidence>
<feature type="DNA-binding region" description="H-T-H motif" evidence="4">
    <location>
        <begin position="36"/>
        <end position="55"/>
    </location>
</feature>
<dbReference type="SUPFAM" id="SSF48498">
    <property type="entry name" value="Tetracyclin repressor-like, C-terminal domain"/>
    <property type="match status" value="1"/>
</dbReference>
<keyword evidence="1" id="KW-0805">Transcription regulation</keyword>
<reference evidence="6 7" key="1">
    <citation type="submission" date="2019-03" db="EMBL/GenBank/DDBJ databases">
        <title>Draft genome sequences of novel Actinobacteria.</title>
        <authorList>
            <person name="Sahin N."/>
            <person name="Ay H."/>
            <person name="Saygin H."/>
        </authorList>
    </citation>
    <scope>NUCLEOTIDE SEQUENCE [LARGE SCALE GENOMIC DNA]</scope>
    <source>
        <strain evidence="6 7">5K138</strain>
    </source>
</reference>
<sequence length="218" mass="22890">MAETTTRSTYHHGDLRNALVAAGSRLAEQGGPDAVGVRAAAREVGVSPTAAYRHFENAEELLVAVKDRAFETLYDAMRSRLEAVPDTGDPGETAVRRLEALGRAYVSVALAEPGVFRVAFSEKGAVRFDRSSGPLSLVAQTMDDLVATGRMPAARRPLAEFAAWSVVHGMSRLVLDGPLSEVPPESLDAVVDRVMDTALRGLTGPDPAAPAVPGGAAS</sequence>
<gene>
    <name evidence="6" type="ORF">E1269_15990</name>
</gene>
<keyword evidence="3" id="KW-0804">Transcription</keyword>
<dbReference type="InterPro" id="IPR050109">
    <property type="entry name" value="HTH-type_TetR-like_transc_reg"/>
</dbReference>
<evidence type="ECO:0000313" key="6">
    <source>
        <dbReference type="EMBL" id="TDE08923.1"/>
    </source>
</evidence>
<organism evidence="6 7">
    <name type="scientific">Jiangella asiatica</name>
    <dbReference type="NCBI Taxonomy" id="2530372"/>
    <lineage>
        <taxon>Bacteria</taxon>
        <taxon>Bacillati</taxon>
        <taxon>Actinomycetota</taxon>
        <taxon>Actinomycetes</taxon>
        <taxon>Jiangellales</taxon>
        <taxon>Jiangellaceae</taxon>
        <taxon>Jiangella</taxon>
    </lineage>
</organism>
<dbReference type="OrthoDB" id="3173376at2"/>
<dbReference type="Proteomes" id="UP000294739">
    <property type="component" value="Unassembled WGS sequence"/>
</dbReference>
<dbReference type="PANTHER" id="PTHR30055:SF220">
    <property type="entry name" value="TETR-FAMILY REGULATORY PROTEIN"/>
    <property type="match status" value="1"/>
</dbReference>
<feature type="domain" description="HTH tetR-type" evidence="5">
    <location>
        <begin position="13"/>
        <end position="73"/>
    </location>
</feature>
<dbReference type="EMBL" id="SMKZ01000021">
    <property type="protein sequence ID" value="TDE08923.1"/>
    <property type="molecule type" value="Genomic_DNA"/>
</dbReference>
<dbReference type="RefSeq" id="WP_131896223.1">
    <property type="nucleotide sequence ID" value="NZ_SMKZ01000021.1"/>
</dbReference>
<keyword evidence="2 4" id="KW-0238">DNA-binding</keyword>
<proteinExistence type="predicted"/>
<dbReference type="Pfam" id="PF00440">
    <property type="entry name" value="TetR_N"/>
    <property type="match status" value="1"/>
</dbReference>
<dbReference type="InterPro" id="IPR036271">
    <property type="entry name" value="Tet_transcr_reg_TetR-rel_C_sf"/>
</dbReference>
<dbReference type="AlphaFoldDB" id="A0A4R5DEY8"/>
<dbReference type="Pfam" id="PF13305">
    <property type="entry name" value="TetR_C_33"/>
    <property type="match status" value="1"/>
</dbReference>
<accession>A0A4R5DEY8</accession>
<evidence type="ECO:0000256" key="1">
    <source>
        <dbReference type="ARBA" id="ARBA00023015"/>
    </source>
</evidence>
<dbReference type="InterPro" id="IPR025996">
    <property type="entry name" value="MT1864/Rv1816-like_C"/>
</dbReference>
<dbReference type="PANTHER" id="PTHR30055">
    <property type="entry name" value="HTH-TYPE TRANSCRIPTIONAL REGULATOR RUTR"/>
    <property type="match status" value="1"/>
</dbReference>
<dbReference type="SUPFAM" id="SSF46689">
    <property type="entry name" value="Homeodomain-like"/>
    <property type="match status" value="1"/>
</dbReference>
<dbReference type="InParanoid" id="A0A4R5DEY8"/>
<dbReference type="InterPro" id="IPR009057">
    <property type="entry name" value="Homeodomain-like_sf"/>
</dbReference>
<evidence type="ECO:0000256" key="4">
    <source>
        <dbReference type="PROSITE-ProRule" id="PRU00335"/>
    </source>
</evidence>
<evidence type="ECO:0000259" key="5">
    <source>
        <dbReference type="PROSITE" id="PS50977"/>
    </source>
</evidence>